<dbReference type="EMBL" id="JBGMDY010000002">
    <property type="protein sequence ID" value="KAL2342394.1"/>
    <property type="molecule type" value="Genomic_DNA"/>
</dbReference>
<keyword evidence="3" id="KW-1185">Reference proteome</keyword>
<evidence type="ECO:0000256" key="1">
    <source>
        <dbReference type="SAM" id="SignalP"/>
    </source>
</evidence>
<protein>
    <recommendedName>
        <fullName evidence="4">Secreted protein</fullName>
    </recommendedName>
</protein>
<feature type="chain" id="PRO_5044879949" description="Secreted protein" evidence="1">
    <location>
        <begin position="21"/>
        <end position="61"/>
    </location>
</feature>
<organism evidence="2 3">
    <name type="scientific">Flemingia macrophylla</name>
    <dbReference type="NCBI Taxonomy" id="520843"/>
    <lineage>
        <taxon>Eukaryota</taxon>
        <taxon>Viridiplantae</taxon>
        <taxon>Streptophyta</taxon>
        <taxon>Embryophyta</taxon>
        <taxon>Tracheophyta</taxon>
        <taxon>Spermatophyta</taxon>
        <taxon>Magnoliopsida</taxon>
        <taxon>eudicotyledons</taxon>
        <taxon>Gunneridae</taxon>
        <taxon>Pentapetalae</taxon>
        <taxon>rosids</taxon>
        <taxon>fabids</taxon>
        <taxon>Fabales</taxon>
        <taxon>Fabaceae</taxon>
        <taxon>Papilionoideae</taxon>
        <taxon>50 kb inversion clade</taxon>
        <taxon>NPAAA clade</taxon>
        <taxon>indigoferoid/millettioid clade</taxon>
        <taxon>Phaseoleae</taxon>
        <taxon>Flemingia</taxon>
    </lineage>
</organism>
<name>A0ABD1N2R2_9FABA</name>
<dbReference type="Proteomes" id="UP001603857">
    <property type="component" value="Unassembled WGS sequence"/>
</dbReference>
<sequence>MSMSMSMIMLMMLLPISANANANANANASGVSGSLHFLLNWILVSTNTTTCRNSTELVLIV</sequence>
<evidence type="ECO:0008006" key="4">
    <source>
        <dbReference type="Google" id="ProtNLM"/>
    </source>
</evidence>
<reference evidence="2 3" key="1">
    <citation type="submission" date="2024-08" db="EMBL/GenBank/DDBJ databases">
        <title>Insights into the chromosomal genome structure of Flemingia macrophylla.</title>
        <authorList>
            <person name="Ding Y."/>
            <person name="Zhao Y."/>
            <person name="Bi W."/>
            <person name="Wu M."/>
            <person name="Zhao G."/>
            <person name="Gong Y."/>
            <person name="Li W."/>
            <person name="Zhang P."/>
        </authorList>
    </citation>
    <scope>NUCLEOTIDE SEQUENCE [LARGE SCALE GENOMIC DNA]</scope>
    <source>
        <strain evidence="2">DYQJB</strain>
        <tissue evidence="2">Leaf</tissue>
    </source>
</reference>
<proteinExistence type="predicted"/>
<keyword evidence="1" id="KW-0732">Signal</keyword>
<dbReference type="AlphaFoldDB" id="A0ABD1N2R2"/>
<gene>
    <name evidence="2" type="ORF">Fmac_003679</name>
</gene>
<feature type="signal peptide" evidence="1">
    <location>
        <begin position="1"/>
        <end position="20"/>
    </location>
</feature>
<accession>A0ABD1N2R2</accession>
<evidence type="ECO:0000313" key="3">
    <source>
        <dbReference type="Proteomes" id="UP001603857"/>
    </source>
</evidence>
<comment type="caution">
    <text evidence="2">The sequence shown here is derived from an EMBL/GenBank/DDBJ whole genome shotgun (WGS) entry which is preliminary data.</text>
</comment>
<evidence type="ECO:0000313" key="2">
    <source>
        <dbReference type="EMBL" id="KAL2342394.1"/>
    </source>
</evidence>